<dbReference type="Pfam" id="PF00293">
    <property type="entry name" value="NUDIX"/>
    <property type="match status" value="1"/>
</dbReference>
<dbReference type="EMBL" id="JAME01000041">
    <property type="protein sequence ID" value="ETX27099.1"/>
    <property type="molecule type" value="Genomic_DNA"/>
</dbReference>
<dbReference type="PROSITE" id="PS00893">
    <property type="entry name" value="NUDIX_BOX"/>
    <property type="match status" value="1"/>
</dbReference>
<dbReference type="Proteomes" id="UP000023430">
    <property type="component" value="Unassembled WGS sequence"/>
</dbReference>
<comment type="cofactor">
    <cofactor evidence="1">
        <name>Mg(2+)</name>
        <dbReference type="ChEBI" id="CHEBI:18420"/>
    </cofactor>
</comment>
<dbReference type="PROSITE" id="PS51462">
    <property type="entry name" value="NUDIX"/>
    <property type="match status" value="1"/>
</dbReference>
<name>X7F4X3_9RHOB</name>
<proteinExistence type="predicted"/>
<dbReference type="eggNOG" id="COG0494">
    <property type="taxonomic scope" value="Bacteria"/>
</dbReference>
<evidence type="ECO:0000256" key="2">
    <source>
        <dbReference type="ARBA" id="ARBA00022801"/>
    </source>
</evidence>
<gene>
    <name evidence="4" type="ORF">RISW2_16660</name>
</gene>
<accession>X7F4X3</accession>
<dbReference type="InterPro" id="IPR000086">
    <property type="entry name" value="NUDIX_hydrolase_dom"/>
</dbReference>
<comment type="caution">
    <text evidence="4">The sequence shown here is derived from an EMBL/GenBank/DDBJ whole genome shotgun (WGS) entry which is preliminary data.</text>
</comment>
<sequence length="142" mass="16032">MAQNGTDRFGGAKVLVFMGERLLVIRRDLRDDIPWPGALDLPGGGREGDESPERCALRETEEEVGLVLSEADLSWRALHLSATLRSWFFAARLPPERVRDVRLGDEGTEWLLIDPGALLRRTDTIPHHMAMLERYLAETHCT</sequence>
<dbReference type="OrthoDB" id="289720at2"/>
<dbReference type="RefSeq" id="WP_043774244.1">
    <property type="nucleotide sequence ID" value="NZ_JAME01000041.1"/>
</dbReference>
<keyword evidence="2" id="KW-0378">Hydrolase</keyword>
<dbReference type="InterPro" id="IPR020084">
    <property type="entry name" value="NUDIX_hydrolase_CS"/>
</dbReference>
<dbReference type="SUPFAM" id="SSF55811">
    <property type="entry name" value="Nudix"/>
    <property type="match status" value="1"/>
</dbReference>
<reference evidence="4 5" key="1">
    <citation type="submission" date="2014-01" db="EMBL/GenBank/DDBJ databases">
        <title>Roseivivax isoporae LMG 25204 Genome Sequencing.</title>
        <authorList>
            <person name="Lai Q."/>
            <person name="Li G."/>
            <person name="Shao Z."/>
        </authorList>
    </citation>
    <scope>NUCLEOTIDE SEQUENCE [LARGE SCALE GENOMIC DNA]</scope>
    <source>
        <strain evidence="4 5">LMG 25204</strain>
    </source>
</reference>
<protein>
    <recommendedName>
        <fullName evidence="3">Nudix hydrolase domain-containing protein</fullName>
    </recommendedName>
</protein>
<dbReference type="InterPro" id="IPR015797">
    <property type="entry name" value="NUDIX_hydrolase-like_dom_sf"/>
</dbReference>
<evidence type="ECO:0000313" key="4">
    <source>
        <dbReference type="EMBL" id="ETX27099.1"/>
    </source>
</evidence>
<evidence type="ECO:0000256" key="1">
    <source>
        <dbReference type="ARBA" id="ARBA00001946"/>
    </source>
</evidence>
<dbReference type="Gene3D" id="3.90.79.10">
    <property type="entry name" value="Nucleoside Triphosphate Pyrophosphohydrolase"/>
    <property type="match status" value="1"/>
</dbReference>
<dbReference type="AlphaFoldDB" id="X7F4X3"/>
<keyword evidence="5" id="KW-1185">Reference proteome</keyword>
<dbReference type="STRING" id="1449351.RISW2_16660"/>
<feature type="domain" description="Nudix hydrolase" evidence="3">
    <location>
        <begin position="7"/>
        <end position="137"/>
    </location>
</feature>
<organism evidence="4 5">
    <name type="scientific">Roseivivax isoporae LMG 25204</name>
    <dbReference type="NCBI Taxonomy" id="1449351"/>
    <lineage>
        <taxon>Bacteria</taxon>
        <taxon>Pseudomonadati</taxon>
        <taxon>Pseudomonadota</taxon>
        <taxon>Alphaproteobacteria</taxon>
        <taxon>Rhodobacterales</taxon>
        <taxon>Roseobacteraceae</taxon>
        <taxon>Roseivivax</taxon>
    </lineage>
</organism>
<dbReference type="GO" id="GO:0016787">
    <property type="term" value="F:hydrolase activity"/>
    <property type="evidence" value="ECO:0007669"/>
    <property type="project" value="UniProtKB-KW"/>
</dbReference>
<dbReference type="PATRIC" id="fig|1449351.3.peg.4015"/>
<evidence type="ECO:0000259" key="3">
    <source>
        <dbReference type="PROSITE" id="PS51462"/>
    </source>
</evidence>
<evidence type="ECO:0000313" key="5">
    <source>
        <dbReference type="Proteomes" id="UP000023430"/>
    </source>
</evidence>